<evidence type="ECO:0000256" key="2">
    <source>
        <dbReference type="SAM" id="Phobius"/>
    </source>
</evidence>
<feature type="region of interest" description="Disordered" evidence="1">
    <location>
        <begin position="34"/>
        <end position="57"/>
    </location>
</feature>
<feature type="region of interest" description="Disordered" evidence="1">
    <location>
        <begin position="1"/>
        <end position="20"/>
    </location>
</feature>
<organism evidence="3 4">
    <name type="scientific">Setomelanomma holmii</name>
    <dbReference type="NCBI Taxonomy" id="210430"/>
    <lineage>
        <taxon>Eukaryota</taxon>
        <taxon>Fungi</taxon>
        <taxon>Dikarya</taxon>
        <taxon>Ascomycota</taxon>
        <taxon>Pezizomycotina</taxon>
        <taxon>Dothideomycetes</taxon>
        <taxon>Pleosporomycetidae</taxon>
        <taxon>Pleosporales</taxon>
        <taxon>Pleosporineae</taxon>
        <taxon>Phaeosphaeriaceae</taxon>
        <taxon>Setomelanomma</taxon>
    </lineage>
</organism>
<protein>
    <submittedName>
        <fullName evidence="3">Uncharacterized protein</fullName>
    </submittedName>
</protein>
<gene>
    <name evidence="3" type="ORF">EK21DRAFT_85179</name>
</gene>
<keyword evidence="2" id="KW-1133">Transmembrane helix</keyword>
<dbReference type="Proteomes" id="UP000799777">
    <property type="component" value="Unassembled WGS sequence"/>
</dbReference>
<feature type="transmembrane region" description="Helical" evidence="2">
    <location>
        <begin position="79"/>
        <end position="103"/>
    </location>
</feature>
<sequence>MAPDQEEPNAPRPSASSSQPLALLVEDAIAASESDFADDESSLHAPTSSSDAGSATSNMDMPILLESVRQDDLRAQNQALSFCVFFPGAAVVALATLLAIALYTAR</sequence>
<comment type="caution">
    <text evidence="3">The sequence shown here is derived from an EMBL/GenBank/DDBJ whole genome shotgun (WGS) entry which is preliminary data.</text>
</comment>
<proteinExistence type="predicted"/>
<evidence type="ECO:0000313" key="3">
    <source>
        <dbReference type="EMBL" id="KAF2034586.1"/>
    </source>
</evidence>
<keyword evidence="4" id="KW-1185">Reference proteome</keyword>
<dbReference type="AlphaFoldDB" id="A0A9P4HG57"/>
<keyword evidence="2" id="KW-0812">Transmembrane</keyword>
<name>A0A9P4HG57_9PLEO</name>
<evidence type="ECO:0000256" key="1">
    <source>
        <dbReference type="SAM" id="MobiDB-lite"/>
    </source>
</evidence>
<dbReference type="EMBL" id="ML978160">
    <property type="protein sequence ID" value="KAF2034586.1"/>
    <property type="molecule type" value="Genomic_DNA"/>
</dbReference>
<reference evidence="3" key="1">
    <citation type="journal article" date="2020" name="Stud. Mycol.">
        <title>101 Dothideomycetes genomes: a test case for predicting lifestyles and emergence of pathogens.</title>
        <authorList>
            <person name="Haridas S."/>
            <person name="Albert R."/>
            <person name="Binder M."/>
            <person name="Bloem J."/>
            <person name="Labutti K."/>
            <person name="Salamov A."/>
            <person name="Andreopoulos B."/>
            <person name="Baker S."/>
            <person name="Barry K."/>
            <person name="Bills G."/>
            <person name="Bluhm B."/>
            <person name="Cannon C."/>
            <person name="Castanera R."/>
            <person name="Culley D."/>
            <person name="Daum C."/>
            <person name="Ezra D."/>
            <person name="Gonzalez J."/>
            <person name="Henrissat B."/>
            <person name="Kuo A."/>
            <person name="Liang C."/>
            <person name="Lipzen A."/>
            <person name="Lutzoni F."/>
            <person name="Magnuson J."/>
            <person name="Mondo S."/>
            <person name="Nolan M."/>
            <person name="Ohm R."/>
            <person name="Pangilinan J."/>
            <person name="Park H.-J."/>
            <person name="Ramirez L."/>
            <person name="Alfaro M."/>
            <person name="Sun H."/>
            <person name="Tritt A."/>
            <person name="Yoshinaga Y."/>
            <person name="Zwiers L.-H."/>
            <person name="Turgeon B."/>
            <person name="Goodwin S."/>
            <person name="Spatafora J."/>
            <person name="Crous P."/>
            <person name="Grigoriev I."/>
        </authorList>
    </citation>
    <scope>NUCLEOTIDE SEQUENCE</scope>
    <source>
        <strain evidence="3">CBS 110217</strain>
    </source>
</reference>
<accession>A0A9P4HG57</accession>
<keyword evidence="2" id="KW-0472">Membrane</keyword>
<feature type="compositionally biased region" description="Polar residues" evidence="1">
    <location>
        <begin position="44"/>
        <end position="57"/>
    </location>
</feature>
<evidence type="ECO:0000313" key="4">
    <source>
        <dbReference type="Proteomes" id="UP000799777"/>
    </source>
</evidence>